<accession>A0ABS3SEE0</accession>
<proteinExistence type="predicted"/>
<name>A0ABS3SEE0_9CELL</name>
<comment type="caution">
    <text evidence="1">The sequence shown here is derived from an EMBL/GenBank/DDBJ whole genome shotgun (WGS) entry which is preliminary data.</text>
</comment>
<evidence type="ECO:0000313" key="2">
    <source>
        <dbReference type="Proteomes" id="UP000678317"/>
    </source>
</evidence>
<keyword evidence="2" id="KW-1185">Reference proteome</keyword>
<gene>
    <name evidence="1" type="ORF">J4035_05650</name>
</gene>
<dbReference type="Proteomes" id="UP000678317">
    <property type="component" value="Unassembled WGS sequence"/>
</dbReference>
<sequence length="131" mass="14352">MRTVLALIARCEQECRVLDGDGRHLRSLSARFPPPLGRVTLLGRKPRRSLRVGGLLRDTVSQAPTLLRVMSCRRDVRRRSQRYVCGRSAIRSSAGLEPQVVSDPGRLGRPLLGGPTLSEQGCVLAQLLAVS</sequence>
<dbReference type="EMBL" id="JAGFBM010000001">
    <property type="protein sequence ID" value="MBO3084116.1"/>
    <property type="molecule type" value="Genomic_DNA"/>
</dbReference>
<protein>
    <submittedName>
        <fullName evidence="1">Uncharacterized protein</fullName>
    </submittedName>
</protein>
<evidence type="ECO:0000313" key="1">
    <source>
        <dbReference type="EMBL" id="MBO3084116.1"/>
    </source>
</evidence>
<reference evidence="1 2" key="1">
    <citation type="submission" date="2021-03" db="EMBL/GenBank/DDBJ databases">
        <title>novel species in genus Cellulomonas.</title>
        <authorList>
            <person name="Zhang G."/>
        </authorList>
    </citation>
    <scope>NUCLEOTIDE SEQUENCE [LARGE SCALE GENOMIC DNA]</scope>
    <source>
        <strain evidence="2">zg-ZUI188</strain>
    </source>
</reference>
<dbReference type="RefSeq" id="WP_208288956.1">
    <property type="nucleotide sequence ID" value="NZ_CP074404.1"/>
</dbReference>
<organism evidence="1 2">
    <name type="scientific">Cellulomonas fengjieae</name>
    <dbReference type="NCBI Taxonomy" id="2819978"/>
    <lineage>
        <taxon>Bacteria</taxon>
        <taxon>Bacillati</taxon>
        <taxon>Actinomycetota</taxon>
        <taxon>Actinomycetes</taxon>
        <taxon>Micrococcales</taxon>
        <taxon>Cellulomonadaceae</taxon>
        <taxon>Cellulomonas</taxon>
    </lineage>
</organism>